<dbReference type="InterPro" id="IPR013762">
    <property type="entry name" value="Integrase-like_cat_sf"/>
</dbReference>
<keyword evidence="7" id="KW-1185">Reference proteome</keyword>
<dbReference type="SUPFAM" id="SSF56349">
    <property type="entry name" value="DNA breaking-rejoining enzymes"/>
    <property type="match status" value="1"/>
</dbReference>
<dbReference type="Gene3D" id="1.10.443.10">
    <property type="entry name" value="Intergrase catalytic core"/>
    <property type="match status" value="1"/>
</dbReference>
<dbReference type="PANTHER" id="PTHR30349">
    <property type="entry name" value="PHAGE INTEGRASE-RELATED"/>
    <property type="match status" value="1"/>
</dbReference>
<dbReference type="InterPro" id="IPR053876">
    <property type="entry name" value="Phage_int_M"/>
</dbReference>
<evidence type="ECO:0000256" key="2">
    <source>
        <dbReference type="ARBA" id="ARBA00023125"/>
    </source>
</evidence>
<dbReference type="EMBL" id="JBHTCS010000028">
    <property type="protein sequence ID" value="MFC7450863.1"/>
    <property type="molecule type" value="Genomic_DNA"/>
</dbReference>
<feature type="domain" description="Tyr recombinase" evidence="5">
    <location>
        <begin position="200"/>
        <end position="424"/>
    </location>
</feature>
<organism evidence="6 7">
    <name type="scientific">Rhodococcus daqingensis</name>
    <dbReference type="NCBI Taxonomy" id="2479363"/>
    <lineage>
        <taxon>Bacteria</taxon>
        <taxon>Bacillati</taxon>
        <taxon>Actinomycetota</taxon>
        <taxon>Actinomycetes</taxon>
        <taxon>Mycobacteriales</taxon>
        <taxon>Nocardiaceae</taxon>
        <taxon>Rhodococcus</taxon>
    </lineage>
</organism>
<evidence type="ECO:0000256" key="4">
    <source>
        <dbReference type="SAM" id="MobiDB-lite"/>
    </source>
</evidence>
<evidence type="ECO:0000313" key="6">
    <source>
        <dbReference type="EMBL" id="MFC7450863.1"/>
    </source>
</evidence>
<dbReference type="InterPro" id="IPR050090">
    <property type="entry name" value="Tyrosine_recombinase_XerCD"/>
</dbReference>
<dbReference type="InterPro" id="IPR011010">
    <property type="entry name" value="DNA_brk_join_enz"/>
</dbReference>
<dbReference type="PANTHER" id="PTHR30349:SF64">
    <property type="entry name" value="PROPHAGE INTEGRASE INTD-RELATED"/>
    <property type="match status" value="1"/>
</dbReference>
<dbReference type="InterPro" id="IPR010998">
    <property type="entry name" value="Integrase_recombinase_N"/>
</dbReference>
<dbReference type="Proteomes" id="UP001596484">
    <property type="component" value="Unassembled WGS sequence"/>
</dbReference>
<keyword evidence="3" id="KW-0233">DNA recombination</keyword>
<feature type="region of interest" description="Disordered" evidence="4">
    <location>
        <begin position="1"/>
        <end position="33"/>
    </location>
</feature>
<reference evidence="7" key="1">
    <citation type="journal article" date="2019" name="Int. J. Syst. Evol. Microbiol.">
        <title>The Global Catalogue of Microorganisms (GCM) 10K type strain sequencing project: providing services to taxonomists for standard genome sequencing and annotation.</title>
        <authorList>
            <consortium name="The Broad Institute Genomics Platform"/>
            <consortium name="The Broad Institute Genome Sequencing Center for Infectious Disease"/>
            <person name="Wu L."/>
            <person name="Ma J."/>
        </authorList>
    </citation>
    <scope>NUCLEOTIDE SEQUENCE [LARGE SCALE GENOMIC DNA]</scope>
    <source>
        <strain evidence="7">ICMP 19430</strain>
    </source>
</reference>
<gene>
    <name evidence="6" type="ORF">ACFQS9_23480</name>
</gene>
<proteinExistence type="inferred from homology"/>
<accession>A0ABW2S5K4</accession>
<dbReference type="InterPro" id="IPR002104">
    <property type="entry name" value="Integrase_catalytic"/>
</dbReference>
<protein>
    <submittedName>
        <fullName evidence="6">Tyrosine-type recombinase/integrase</fullName>
    </submittedName>
</protein>
<evidence type="ECO:0000256" key="3">
    <source>
        <dbReference type="ARBA" id="ARBA00023172"/>
    </source>
</evidence>
<evidence type="ECO:0000256" key="1">
    <source>
        <dbReference type="ARBA" id="ARBA00008857"/>
    </source>
</evidence>
<dbReference type="PROSITE" id="PS51898">
    <property type="entry name" value="TYR_RECOMBINASE"/>
    <property type="match status" value="1"/>
</dbReference>
<dbReference type="RefSeq" id="WP_378408957.1">
    <property type="nucleotide sequence ID" value="NZ_JBHTCS010000028.1"/>
</dbReference>
<comment type="similarity">
    <text evidence="1">Belongs to the 'phage' integrase family.</text>
</comment>
<feature type="region of interest" description="Disordered" evidence="4">
    <location>
        <begin position="48"/>
        <end position="69"/>
    </location>
</feature>
<name>A0ABW2S5K4_9NOCA</name>
<dbReference type="Gene3D" id="1.10.150.130">
    <property type="match status" value="1"/>
</dbReference>
<evidence type="ECO:0000313" key="7">
    <source>
        <dbReference type="Proteomes" id="UP001596484"/>
    </source>
</evidence>
<evidence type="ECO:0000259" key="5">
    <source>
        <dbReference type="PROSITE" id="PS51898"/>
    </source>
</evidence>
<dbReference type="CDD" id="cd01189">
    <property type="entry name" value="INT_ICEBs1_C_like"/>
    <property type="match status" value="1"/>
</dbReference>
<sequence>MKSAHHLTEATQMAGRPPLPLNSHGEISRRQLPDGRWRARCRFRGADGITRSVQRDSPPGGRDARGKKAEDALKAALERLVGDGTGGRVTGRTVLADLLDMHVVDLRDPDAGYAARTVDTYAAVAAKLRPKLGGLRVEEVTARSLGQILAALGRAHGRTTAKQAKTILSGMFKIAVAEGAVQRSPVRDIDPVRARSTPRRLARSLTGEDLATLIEHLRTSDAPLPPMIGAKKSTTTRTVSAFARDVDLLDPMVMLAGTGLRRSELLGLVWSDYSRRERTITVTGHVVRAGKTDDTKSVLIREEAVKTEGSARVIALPDFAVEMLNRRRRELRPVNEGVPLLIFPTTAGTIRDPDTFASQWRRVRGVIGFGWVGTHAIRKTVASLLDEAGLSARVAADVLGHARPSMTQDVYMGRGGVHTAAAEALSRVFAAH</sequence>
<comment type="caution">
    <text evidence="6">The sequence shown here is derived from an EMBL/GenBank/DDBJ whole genome shotgun (WGS) entry which is preliminary data.</text>
</comment>
<dbReference type="Pfam" id="PF22022">
    <property type="entry name" value="Phage_int_M"/>
    <property type="match status" value="1"/>
</dbReference>
<dbReference type="Pfam" id="PF00589">
    <property type="entry name" value="Phage_integrase"/>
    <property type="match status" value="1"/>
</dbReference>
<keyword evidence="2" id="KW-0238">DNA-binding</keyword>